<dbReference type="PANTHER" id="PTHR30126:SF98">
    <property type="entry name" value="HTH-TYPE TRANSCRIPTIONAL ACTIVATOR BAUR"/>
    <property type="match status" value="1"/>
</dbReference>
<keyword evidence="4" id="KW-0804">Transcription</keyword>
<keyword evidence="2" id="KW-0805">Transcription regulation</keyword>
<dbReference type="Pfam" id="PF00126">
    <property type="entry name" value="HTH_1"/>
    <property type="match status" value="1"/>
</dbReference>
<accession>A0ABS8GGJ8</accession>
<evidence type="ECO:0000256" key="2">
    <source>
        <dbReference type="ARBA" id="ARBA00023015"/>
    </source>
</evidence>
<evidence type="ECO:0000259" key="5">
    <source>
        <dbReference type="PROSITE" id="PS50931"/>
    </source>
</evidence>
<evidence type="ECO:0000313" key="6">
    <source>
        <dbReference type="EMBL" id="MCC2618301.1"/>
    </source>
</evidence>
<dbReference type="PRINTS" id="PR00039">
    <property type="entry name" value="HTHLYSR"/>
</dbReference>
<dbReference type="Gene3D" id="1.10.10.10">
    <property type="entry name" value="Winged helix-like DNA-binding domain superfamily/Winged helix DNA-binding domain"/>
    <property type="match status" value="1"/>
</dbReference>
<evidence type="ECO:0000256" key="3">
    <source>
        <dbReference type="ARBA" id="ARBA00023125"/>
    </source>
</evidence>
<comment type="caution">
    <text evidence="6">The sequence shown here is derived from an EMBL/GenBank/DDBJ whole genome shotgun (WGS) entry which is preliminary data.</text>
</comment>
<protein>
    <submittedName>
        <fullName evidence="6">LysR family transcriptional regulator</fullName>
    </submittedName>
</protein>
<dbReference type="InterPro" id="IPR036390">
    <property type="entry name" value="WH_DNA-bd_sf"/>
</dbReference>
<organism evidence="6 7">
    <name type="scientific">Fluctibacter halophilus</name>
    <dbReference type="NCBI Taxonomy" id="226011"/>
    <lineage>
        <taxon>Bacteria</taxon>
        <taxon>Pseudomonadati</taxon>
        <taxon>Pseudomonadota</taxon>
        <taxon>Gammaproteobacteria</taxon>
        <taxon>Alteromonadales</taxon>
        <taxon>Alteromonadaceae</taxon>
        <taxon>Fluctibacter</taxon>
    </lineage>
</organism>
<feature type="domain" description="HTH lysR-type" evidence="5">
    <location>
        <begin position="4"/>
        <end position="61"/>
    </location>
</feature>
<dbReference type="SUPFAM" id="SSF53850">
    <property type="entry name" value="Periplasmic binding protein-like II"/>
    <property type="match status" value="1"/>
</dbReference>
<dbReference type="InterPro" id="IPR036388">
    <property type="entry name" value="WH-like_DNA-bd_sf"/>
</dbReference>
<sequence length="292" mass="32908">MSKLNYHHLYYFWHVAKVGNLTRAAQQLYVSQSALSTQIKQLESTMDVQLFERQGRKLVLTAAGQQAFTMASDIFQRGQELEAWLTQKGHQVHTHLRIGTVSTMSRNFIEQVVTPLLRQPNMTFNLHSSDITSLLNELANHQLDLVLSNVNVASNRERVWHVQQLAQQPLSIIGPADKKPSGTFPEGYTQQRWVTPGVHSEMYASFAAFCSRHRFEPDILASADDMASLRLLARDSGALAVLPNVVVKDELASGALVEYIRIPDAYERFYGITLQRQMAPTALTELLNNLSM</sequence>
<dbReference type="EMBL" id="JAJEWP010000010">
    <property type="protein sequence ID" value="MCC2618301.1"/>
    <property type="molecule type" value="Genomic_DNA"/>
</dbReference>
<gene>
    <name evidence="6" type="ORF">LJ739_18740</name>
</gene>
<dbReference type="InterPro" id="IPR000847">
    <property type="entry name" value="LysR_HTH_N"/>
</dbReference>
<dbReference type="RefSeq" id="WP_229163089.1">
    <property type="nucleotide sequence ID" value="NZ_JAJEWP010000010.1"/>
</dbReference>
<reference evidence="6 7" key="1">
    <citation type="submission" date="2021-10" db="EMBL/GenBank/DDBJ databases">
        <title>Draft genome of Aestuariibacter halophilus JC2043.</title>
        <authorList>
            <person name="Emsley S.A."/>
            <person name="Pfannmuller K.M."/>
            <person name="Ushijima B."/>
            <person name="Saw J.H."/>
            <person name="Videau P."/>
        </authorList>
    </citation>
    <scope>NUCLEOTIDE SEQUENCE [LARGE SCALE GENOMIC DNA]</scope>
    <source>
        <strain evidence="6 7">JC2043</strain>
    </source>
</reference>
<dbReference type="Pfam" id="PF03466">
    <property type="entry name" value="LysR_substrate"/>
    <property type="match status" value="1"/>
</dbReference>
<dbReference type="PANTHER" id="PTHR30126">
    <property type="entry name" value="HTH-TYPE TRANSCRIPTIONAL REGULATOR"/>
    <property type="match status" value="1"/>
</dbReference>
<comment type="similarity">
    <text evidence="1">Belongs to the LysR transcriptional regulatory family.</text>
</comment>
<keyword evidence="7" id="KW-1185">Reference proteome</keyword>
<dbReference type="Proteomes" id="UP001520878">
    <property type="component" value="Unassembled WGS sequence"/>
</dbReference>
<evidence type="ECO:0000256" key="1">
    <source>
        <dbReference type="ARBA" id="ARBA00009437"/>
    </source>
</evidence>
<dbReference type="PROSITE" id="PS50931">
    <property type="entry name" value="HTH_LYSR"/>
    <property type="match status" value="1"/>
</dbReference>
<name>A0ABS8GGJ8_9ALTE</name>
<proteinExistence type="inferred from homology"/>
<dbReference type="InterPro" id="IPR005119">
    <property type="entry name" value="LysR_subst-bd"/>
</dbReference>
<evidence type="ECO:0000256" key="4">
    <source>
        <dbReference type="ARBA" id="ARBA00023163"/>
    </source>
</evidence>
<dbReference type="SUPFAM" id="SSF46785">
    <property type="entry name" value="Winged helix' DNA-binding domain"/>
    <property type="match status" value="1"/>
</dbReference>
<evidence type="ECO:0000313" key="7">
    <source>
        <dbReference type="Proteomes" id="UP001520878"/>
    </source>
</evidence>
<keyword evidence="3" id="KW-0238">DNA-binding</keyword>
<dbReference type="Gene3D" id="3.40.190.10">
    <property type="entry name" value="Periplasmic binding protein-like II"/>
    <property type="match status" value="2"/>
</dbReference>